<dbReference type="PROSITE" id="PS51257">
    <property type="entry name" value="PROKAR_LIPOPROTEIN"/>
    <property type="match status" value="1"/>
</dbReference>
<dbReference type="AlphaFoldDB" id="A0A916Y1S6"/>
<dbReference type="InterPro" id="IPR012338">
    <property type="entry name" value="Beta-lactam/transpept-like"/>
</dbReference>
<evidence type="ECO:0000313" key="3">
    <source>
        <dbReference type="Proteomes" id="UP000625735"/>
    </source>
</evidence>
<sequence>MPKTITAVFLLVAFLFQSCKKEQEKPLLAEALEVKKPIHDSLLLSIPFPLNSSYPSEDYMLQKKIAISNFYTKTFEPVDFSGSFLVAKNGVILYEKYRGFENFEKKIPVTSTSSLHVASISKVITATAILKLVQDNQVQLDQTVQSILPDFPYEKTTIRTLLNHRSGLPHYSRFPETIKGWNSKKVLTNHDVLDYLKRYKLALVFKNDTKFNYCNTNYVMLALIIEKVTQKSYAEALNTLIFEPLKMKNTFVFDYLNQKNDVSQSYKSTKVNYGWDQFDALYGDKNIYTNPRDLATFDLATYSSEFLRKDLWEEALKGYSYEKRGVRNYGLGIRMNEWETGQHLHYHNGWWHGSTSSYVTIKKDTVVIIGISNKYTQKTYQSIKLSRLFGDYPYELDSQNVEQ</sequence>
<accession>A0A916Y1S6</accession>
<proteinExistence type="predicted"/>
<evidence type="ECO:0000313" key="2">
    <source>
        <dbReference type="EMBL" id="GGD26771.1"/>
    </source>
</evidence>
<dbReference type="InterPro" id="IPR050491">
    <property type="entry name" value="AmpC-like"/>
</dbReference>
<keyword evidence="3" id="KW-1185">Reference proteome</keyword>
<reference evidence="2" key="1">
    <citation type="journal article" date="2014" name="Int. J. Syst. Evol. Microbiol.">
        <title>Complete genome sequence of Corynebacterium casei LMG S-19264T (=DSM 44701T), isolated from a smear-ripened cheese.</title>
        <authorList>
            <consortium name="US DOE Joint Genome Institute (JGI-PGF)"/>
            <person name="Walter F."/>
            <person name="Albersmeier A."/>
            <person name="Kalinowski J."/>
            <person name="Ruckert C."/>
        </authorList>
    </citation>
    <scope>NUCLEOTIDE SEQUENCE</scope>
    <source>
        <strain evidence="2">CGMCC 1.12506</strain>
    </source>
</reference>
<protein>
    <submittedName>
        <fullName evidence="2">Penicillin-binding protein</fullName>
    </submittedName>
</protein>
<dbReference type="RefSeq" id="WP_188362061.1">
    <property type="nucleotide sequence ID" value="NZ_BMFG01000005.1"/>
</dbReference>
<gene>
    <name evidence="2" type="ORF">GCM10011343_16260</name>
</gene>
<dbReference type="SUPFAM" id="SSF56601">
    <property type="entry name" value="beta-lactamase/transpeptidase-like"/>
    <property type="match status" value="1"/>
</dbReference>
<comment type="caution">
    <text evidence="2">The sequence shown here is derived from an EMBL/GenBank/DDBJ whole genome shotgun (WGS) entry which is preliminary data.</text>
</comment>
<dbReference type="Pfam" id="PF00144">
    <property type="entry name" value="Beta-lactamase"/>
    <property type="match status" value="1"/>
</dbReference>
<dbReference type="PANTHER" id="PTHR46825">
    <property type="entry name" value="D-ALANYL-D-ALANINE-CARBOXYPEPTIDASE/ENDOPEPTIDASE AMPH"/>
    <property type="match status" value="1"/>
</dbReference>
<organism evidence="2 3">
    <name type="scientific">Flavobacterium orientale</name>
    <dbReference type="NCBI Taxonomy" id="1756020"/>
    <lineage>
        <taxon>Bacteria</taxon>
        <taxon>Pseudomonadati</taxon>
        <taxon>Bacteroidota</taxon>
        <taxon>Flavobacteriia</taxon>
        <taxon>Flavobacteriales</taxon>
        <taxon>Flavobacteriaceae</taxon>
        <taxon>Flavobacterium</taxon>
    </lineage>
</organism>
<name>A0A916Y1S6_9FLAO</name>
<dbReference type="Proteomes" id="UP000625735">
    <property type="component" value="Unassembled WGS sequence"/>
</dbReference>
<dbReference type="InterPro" id="IPR001466">
    <property type="entry name" value="Beta-lactam-related"/>
</dbReference>
<dbReference type="PANTHER" id="PTHR46825:SF9">
    <property type="entry name" value="BETA-LACTAMASE-RELATED DOMAIN-CONTAINING PROTEIN"/>
    <property type="match status" value="1"/>
</dbReference>
<dbReference type="Gene3D" id="3.40.710.10">
    <property type="entry name" value="DD-peptidase/beta-lactamase superfamily"/>
    <property type="match status" value="1"/>
</dbReference>
<dbReference type="EMBL" id="BMFG01000005">
    <property type="protein sequence ID" value="GGD26771.1"/>
    <property type="molecule type" value="Genomic_DNA"/>
</dbReference>
<evidence type="ECO:0000259" key="1">
    <source>
        <dbReference type="Pfam" id="PF00144"/>
    </source>
</evidence>
<feature type="domain" description="Beta-lactamase-related" evidence="1">
    <location>
        <begin position="82"/>
        <end position="373"/>
    </location>
</feature>
<reference evidence="2" key="2">
    <citation type="submission" date="2020-09" db="EMBL/GenBank/DDBJ databases">
        <authorList>
            <person name="Sun Q."/>
            <person name="Zhou Y."/>
        </authorList>
    </citation>
    <scope>NUCLEOTIDE SEQUENCE</scope>
    <source>
        <strain evidence="2">CGMCC 1.12506</strain>
    </source>
</reference>